<dbReference type="InterPro" id="IPR002645">
    <property type="entry name" value="STAS_dom"/>
</dbReference>
<dbReference type="NCBIfam" id="NF002134">
    <property type="entry name" value="PRK00971.1-4"/>
    <property type="match status" value="1"/>
</dbReference>
<comment type="subunit">
    <text evidence="2 7">Homotetramer.</text>
</comment>
<comment type="caution">
    <text evidence="10">The sequence shown here is derived from an EMBL/GenBank/DDBJ whole genome shotgun (WGS) entry which is preliminary data.</text>
</comment>
<dbReference type="AlphaFoldDB" id="A0A269ZHJ0"/>
<sequence>MRTPIPDYLEEILEALRSEDNGAVADYIPALAAADPDRFAVAVTTVEGRTYTAGDSDVEFSIQSMSKPFAYAAAIADRGVDVVDAHVGVEPSGAAFNMLSLEEGTYRPKNPMINAGALTAHSLLVGAGASRDERVERALEFFSALAGRQLSIDEEVYRSELETADRNLAIAHMLRSYGILDDDPHEIVDGYTAQCSILVTVGDIATMSATLAGGGTHPITGERVIAPGAARQTLSAMAAAGMYDSAGTWFTEVGIPAKSGVAGGLLGALPGQIGIGSLSPRLDEHGNSVRGIKLFRRMSKDMGFHLMETEPTGTRAVRDVRTDGEAMIVDLQGAINFSSAESILHSLEQDAPSTGTVVIDVSRVDGFTDVGRRMVLEGMRRLSLDGLTVGLADPEGKLPDPDLGDGTYPFDATGSAPV</sequence>
<feature type="binding site" evidence="7">
    <location>
        <position position="191"/>
    </location>
    <ligand>
        <name>substrate</name>
    </ligand>
</feature>
<evidence type="ECO:0000256" key="2">
    <source>
        <dbReference type="ARBA" id="ARBA00011881"/>
    </source>
</evidence>
<feature type="domain" description="STAS" evidence="9">
    <location>
        <begin position="316"/>
        <end position="398"/>
    </location>
</feature>
<evidence type="ECO:0000256" key="4">
    <source>
        <dbReference type="ARBA" id="ARBA00022801"/>
    </source>
</evidence>
<dbReference type="PROSITE" id="PS50801">
    <property type="entry name" value="STAS"/>
    <property type="match status" value="1"/>
</dbReference>
<evidence type="ECO:0000256" key="6">
    <source>
        <dbReference type="ARBA" id="ARBA00070405"/>
    </source>
</evidence>
<dbReference type="SUPFAM" id="SSF52091">
    <property type="entry name" value="SpoIIaa-like"/>
    <property type="match status" value="1"/>
</dbReference>
<dbReference type="Pfam" id="PF01740">
    <property type="entry name" value="STAS"/>
    <property type="match status" value="1"/>
</dbReference>
<dbReference type="SUPFAM" id="SSF56601">
    <property type="entry name" value="beta-lactamase/transpeptidase-like"/>
    <property type="match status" value="1"/>
</dbReference>
<dbReference type="Gene3D" id="3.40.710.10">
    <property type="entry name" value="DD-peptidase/beta-lactamase superfamily"/>
    <property type="match status" value="1"/>
</dbReference>
<evidence type="ECO:0000256" key="5">
    <source>
        <dbReference type="ARBA" id="ARBA00049534"/>
    </source>
</evidence>
<dbReference type="InterPro" id="IPR015868">
    <property type="entry name" value="Glutaminase"/>
</dbReference>
<organism evidence="10 11">
    <name type="scientific">Brevibacterium casei</name>
    <dbReference type="NCBI Taxonomy" id="33889"/>
    <lineage>
        <taxon>Bacteria</taxon>
        <taxon>Bacillati</taxon>
        <taxon>Actinomycetota</taxon>
        <taxon>Actinomycetes</taxon>
        <taxon>Micrococcales</taxon>
        <taxon>Brevibacteriaceae</taxon>
        <taxon>Brevibacterium</taxon>
    </lineage>
</organism>
<feature type="binding site" evidence="7">
    <location>
        <position position="167"/>
    </location>
    <ligand>
        <name>substrate</name>
    </ligand>
</feature>
<dbReference type="InterPro" id="IPR036513">
    <property type="entry name" value="STAS_dom_sf"/>
</dbReference>
<evidence type="ECO:0000313" key="10">
    <source>
        <dbReference type="EMBL" id="PAK97272.1"/>
    </source>
</evidence>
<feature type="binding site" evidence="7">
    <location>
        <position position="64"/>
    </location>
    <ligand>
        <name>substrate</name>
    </ligand>
</feature>
<keyword evidence="4 7" id="KW-0378">Hydrolase</keyword>
<dbReference type="Proteomes" id="UP000216867">
    <property type="component" value="Unassembled WGS sequence"/>
</dbReference>
<dbReference type="EC" id="3.5.1.2" evidence="3 7"/>
<keyword evidence="7" id="KW-0007">Acetylation</keyword>
<comment type="similarity">
    <text evidence="1 7">Belongs to the glutaminase family.</text>
</comment>
<feature type="binding site" evidence="7">
    <location>
        <position position="243"/>
    </location>
    <ligand>
        <name>substrate</name>
    </ligand>
</feature>
<proteinExistence type="inferred from homology"/>
<reference evidence="10 11" key="1">
    <citation type="submission" date="2017-04" db="EMBL/GenBank/DDBJ databases">
        <title>Kefir bacterial isolates.</title>
        <authorList>
            <person name="Kim Y."/>
            <person name="Blasche S."/>
            <person name="Patil K.R."/>
        </authorList>
    </citation>
    <scope>NUCLEOTIDE SEQUENCE [LARGE SCALE GENOMIC DNA]</scope>
    <source>
        <strain evidence="10 11">OG2</strain>
    </source>
</reference>
<dbReference type="PANTHER" id="PTHR12544">
    <property type="entry name" value="GLUTAMINASE"/>
    <property type="match status" value="1"/>
</dbReference>
<dbReference type="EMBL" id="NCWY01000001">
    <property type="protein sequence ID" value="PAK97272.1"/>
    <property type="molecule type" value="Genomic_DNA"/>
</dbReference>
<dbReference type="GO" id="GO:0006543">
    <property type="term" value="P:L-glutamine catabolic process"/>
    <property type="evidence" value="ECO:0007669"/>
    <property type="project" value="TreeGrafter"/>
</dbReference>
<feature type="binding site" evidence="7">
    <location>
        <position position="114"/>
    </location>
    <ligand>
        <name>substrate</name>
    </ligand>
</feature>
<evidence type="ECO:0000256" key="7">
    <source>
        <dbReference type="HAMAP-Rule" id="MF_00313"/>
    </source>
</evidence>
<name>A0A269ZHJ0_9MICO</name>
<dbReference type="Pfam" id="PF04960">
    <property type="entry name" value="Glutaminase"/>
    <property type="match status" value="1"/>
</dbReference>
<dbReference type="PANTHER" id="PTHR12544:SF29">
    <property type="entry name" value="GLUTAMINASE"/>
    <property type="match status" value="1"/>
</dbReference>
<feature type="binding site" evidence="7">
    <location>
        <position position="160"/>
    </location>
    <ligand>
        <name>substrate</name>
    </ligand>
</feature>
<evidence type="ECO:0000313" key="11">
    <source>
        <dbReference type="Proteomes" id="UP000216867"/>
    </source>
</evidence>
<gene>
    <name evidence="7" type="primary">glsA</name>
    <name evidence="10" type="ORF">B8X04_01450</name>
</gene>
<dbReference type="NCBIfam" id="TIGR03814">
    <property type="entry name" value="Gln_ase"/>
    <property type="match status" value="1"/>
</dbReference>
<dbReference type="FunFam" id="3.40.710.10:FF:000005">
    <property type="entry name" value="Glutaminase"/>
    <property type="match status" value="1"/>
</dbReference>
<accession>A0A269ZHJ0</accession>
<dbReference type="InterPro" id="IPR012338">
    <property type="entry name" value="Beta-lactam/transpept-like"/>
</dbReference>
<evidence type="ECO:0000256" key="8">
    <source>
        <dbReference type="SAM" id="MobiDB-lite"/>
    </source>
</evidence>
<comment type="catalytic activity">
    <reaction evidence="5 7">
        <text>L-glutamine + H2O = L-glutamate + NH4(+)</text>
        <dbReference type="Rhea" id="RHEA:15889"/>
        <dbReference type="ChEBI" id="CHEBI:15377"/>
        <dbReference type="ChEBI" id="CHEBI:28938"/>
        <dbReference type="ChEBI" id="CHEBI:29985"/>
        <dbReference type="ChEBI" id="CHEBI:58359"/>
        <dbReference type="EC" id="3.5.1.2"/>
    </reaction>
</comment>
<dbReference type="HAMAP" id="MF_00313">
    <property type="entry name" value="Glutaminase"/>
    <property type="match status" value="1"/>
</dbReference>
<dbReference type="Gene3D" id="3.30.750.24">
    <property type="entry name" value="STAS domain"/>
    <property type="match status" value="2"/>
</dbReference>
<feature type="binding site" evidence="7">
    <location>
        <position position="261"/>
    </location>
    <ligand>
        <name>substrate</name>
    </ligand>
</feature>
<dbReference type="GO" id="GO:0004359">
    <property type="term" value="F:glutaminase activity"/>
    <property type="evidence" value="ECO:0007669"/>
    <property type="project" value="UniProtKB-UniRule"/>
</dbReference>
<evidence type="ECO:0000256" key="1">
    <source>
        <dbReference type="ARBA" id="ARBA00011076"/>
    </source>
</evidence>
<evidence type="ECO:0000256" key="3">
    <source>
        <dbReference type="ARBA" id="ARBA00012918"/>
    </source>
</evidence>
<protein>
    <recommendedName>
        <fullName evidence="6 7">Glutaminase</fullName>
        <ecNumber evidence="3 7">3.5.1.2</ecNumber>
    </recommendedName>
</protein>
<feature type="region of interest" description="Disordered" evidence="8">
    <location>
        <begin position="393"/>
        <end position="418"/>
    </location>
</feature>
<dbReference type="GO" id="GO:0006537">
    <property type="term" value="P:glutamate biosynthetic process"/>
    <property type="evidence" value="ECO:0007669"/>
    <property type="project" value="TreeGrafter"/>
</dbReference>
<evidence type="ECO:0000259" key="9">
    <source>
        <dbReference type="PROSITE" id="PS50801"/>
    </source>
</evidence>
<dbReference type="RefSeq" id="WP_095375205.1">
    <property type="nucleotide sequence ID" value="NZ_NCWY01000001.1"/>
</dbReference>